<keyword evidence="3" id="KW-1185">Reference proteome</keyword>
<dbReference type="Pfam" id="PF03780">
    <property type="entry name" value="Asp23"/>
    <property type="match status" value="1"/>
</dbReference>
<comment type="caution">
    <text evidence="2">The sequence shown here is derived from an EMBL/GenBank/DDBJ whole genome shotgun (WGS) entry which is preliminary data.</text>
</comment>
<sequence length="124" mass="12230">MTTLPSDERPAVPETVLAAIAAEAVLAVPGVDRLEPRFGALLGSLAGSAWAHVQPGGVPGPTAGVDAEVQADGVHLGIDLAVSGRPAAAVAVAVQQAVADAVRSRTGLDVARVTVAVLDVDPAS</sequence>
<organism evidence="2 3">
    <name type="scientific">Goekera deserti</name>
    <dbReference type="NCBI Taxonomy" id="2497753"/>
    <lineage>
        <taxon>Bacteria</taxon>
        <taxon>Bacillati</taxon>
        <taxon>Actinomycetota</taxon>
        <taxon>Actinomycetes</taxon>
        <taxon>Geodermatophilales</taxon>
        <taxon>Geodermatophilaceae</taxon>
        <taxon>Goekera</taxon>
    </lineage>
</organism>
<proteinExistence type="inferred from homology"/>
<comment type="similarity">
    <text evidence="1">Belongs to the asp23 family.</text>
</comment>
<accession>A0A7K3WL88</accession>
<evidence type="ECO:0000313" key="3">
    <source>
        <dbReference type="Proteomes" id="UP000470470"/>
    </source>
</evidence>
<evidence type="ECO:0000256" key="1">
    <source>
        <dbReference type="ARBA" id="ARBA00005721"/>
    </source>
</evidence>
<dbReference type="Proteomes" id="UP000470470">
    <property type="component" value="Unassembled WGS sequence"/>
</dbReference>
<dbReference type="AlphaFoldDB" id="A0A7K3WL88"/>
<name>A0A7K3WL88_9ACTN</name>
<protein>
    <submittedName>
        <fullName evidence="2">Asp23/Gls24 family envelope stress response protein</fullName>
    </submittedName>
</protein>
<dbReference type="EMBL" id="JAAGWK010000032">
    <property type="protein sequence ID" value="NEL56283.1"/>
    <property type="molecule type" value="Genomic_DNA"/>
</dbReference>
<gene>
    <name evidence="2" type="ORF">G1H19_20130</name>
</gene>
<reference evidence="2 3" key="1">
    <citation type="submission" date="2020-02" db="EMBL/GenBank/DDBJ databases">
        <title>The whole genome sequence of CPCC 205119.</title>
        <authorList>
            <person name="Jiang Z."/>
        </authorList>
    </citation>
    <scope>NUCLEOTIDE SEQUENCE [LARGE SCALE GENOMIC DNA]</scope>
    <source>
        <strain evidence="2 3">CPCC 205119</strain>
    </source>
</reference>
<dbReference type="InterPro" id="IPR005531">
    <property type="entry name" value="Asp23"/>
</dbReference>
<dbReference type="RefSeq" id="WP_152727451.1">
    <property type="nucleotide sequence ID" value="NZ_JAABOZ010000001.1"/>
</dbReference>
<evidence type="ECO:0000313" key="2">
    <source>
        <dbReference type="EMBL" id="NEL56283.1"/>
    </source>
</evidence>